<keyword evidence="1" id="KW-0732">Signal</keyword>
<protein>
    <submittedName>
        <fullName evidence="2">Uncharacterized protein</fullName>
    </submittedName>
</protein>
<feature type="signal peptide" evidence="1">
    <location>
        <begin position="1"/>
        <end position="27"/>
    </location>
</feature>
<organism evidence="2 3">
    <name type="scientific">Pseudomonas protegens (strain DSM 19095 / LMG 27888 / CFBP 6595 / CHA0)</name>
    <dbReference type="NCBI Taxonomy" id="1124983"/>
    <lineage>
        <taxon>Bacteria</taxon>
        <taxon>Pseudomonadati</taxon>
        <taxon>Pseudomonadota</taxon>
        <taxon>Gammaproteobacteria</taxon>
        <taxon>Pseudomonadales</taxon>
        <taxon>Pseudomonadaceae</taxon>
        <taxon>Pseudomonas</taxon>
    </lineage>
</organism>
<accession>A0A2C9ENW7</accession>
<sequence>MQNPSLASFGRSLACLALLALGGQTQAAPSEFAGRGVYHFASDSGCATFASSNLDCNRIALDVSDARVSVDRQTHAIVIDADSNHDSKTVIGDILLHGSGIASDGQRVPLSLQVLLRRSGKVWKSDTYVHAPVRGKFRDISLDPYQISVREGTRERVLFSPEQARNVLAQPTIAARLASYFVVVRPSDAQHPTAGDITIGLGVGRVSKSLMRASFSARQPGSEALEQVLQQGTWNLDLQALSGQIPLWVVQRQLFVFALEDSPLLREVRQRGLNKGDSLELGAVNGQGYLRYNGQEESFPGAAASGTAFMRDSFIGLILAWQRHSHGARTATASAAQPVQ</sequence>
<dbReference type="HOGENOM" id="CLU_816032_0_0_6"/>
<gene>
    <name evidence="2" type="ORF">PFLCHA0_c35860</name>
</gene>
<name>A0A2C9ENW7_PSEPH</name>
<dbReference type="EMBL" id="CP003190">
    <property type="protein sequence ID" value="AGL85354.1"/>
    <property type="molecule type" value="Genomic_DNA"/>
</dbReference>
<proteinExistence type="predicted"/>
<evidence type="ECO:0000256" key="1">
    <source>
        <dbReference type="SAM" id="SignalP"/>
    </source>
</evidence>
<dbReference type="Proteomes" id="UP000013940">
    <property type="component" value="Chromosome"/>
</dbReference>
<dbReference type="GeneID" id="57476575"/>
<dbReference type="RefSeq" id="WP_015635999.1">
    <property type="nucleotide sequence ID" value="NC_021237.1"/>
</dbReference>
<dbReference type="KEGG" id="pprc:PFLCHA0_c35860"/>
<dbReference type="AlphaFoldDB" id="A0A2C9ENW7"/>
<evidence type="ECO:0000313" key="3">
    <source>
        <dbReference type="Proteomes" id="UP000013940"/>
    </source>
</evidence>
<reference evidence="3" key="1">
    <citation type="journal article" date="2014" name="Genome Announc.">
        <title>Full-genome sequence of the plant growth-promoting bacterium Pseudomonas protegens CHA0.</title>
        <authorList>
            <person name="Jousset A."/>
            <person name="Schuldes J."/>
            <person name="Keel C."/>
            <person name="Maurhofer M."/>
            <person name="Daniel R."/>
            <person name="Scheu S."/>
            <person name="Thuermer A."/>
        </authorList>
    </citation>
    <scope>NUCLEOTIDE SEQUENCE [LARGE SCALE GENOMIC DNA]</scope>
    <source>
        <strain evidence="3">DSM 19095 / LMG 27888 / CFBP 6595 / CHA0</strain>
    </source>
</reference>
<evidence type="ECO:0000313" key="2">
    <source>
        <dbReference type="EMBL" id="AGL85354.1"/>
    </source>
</evidence>
<feature type="chain" id="PRO_5012654779" evidence="1">
    <location>
        <begin position="28"/>
        <end position="340"/>
    </location>
</feature>